<comment type="caution">
    <text evidence="2">The sequence shown here is derived from an EMBL/GenBank/DDBJ whole genome shotgun (WGS) entry which is preliminary data.</text>
</comment>
<evidence type="ECO:0000256" key="1">
    <source>
        <dbReference type="SAM" id="Phobius"/>
    </source>
</evidence>
<keyword evidence="1" id="KW-0812">Transmembrane</keyword>
<keyword evidence="1" id="KW-1133">Transmembrane helix</keyword>
<feature type="transmembrane region" description="Helical" evidence="1">
    <location>
        <begin position="20"/>
        <end position="39"/>
    </location>
</feature>
<dbReference type="AlphaFoldDB" id="A0A3M8K9Y9"/>
<accession>A0A3M8K9Y9</accession>
<keyword evidence="3" id="KW-1185">Reference proteome</keyword>
<dbReference type="Proteomes" id="UP000266975">
    <property type="component" value="Unassembled WGS sequence"/>
</dbReference>
<dbReference type="EMBL" id="PTJO01000001">
    <property type="protein sequence ID" value="RNE49966.1"/>
    <property type="molecule type" value="Genomic_DNA"/>
</dbReference>
<name>A0A3M8K9Y9_9CORY</name>
<gene>
    <name evidence="2" type="ORF">C5L39_00895</name>
</gene>
<organism evidence="2 3">
    <name type="scientific">Corynebacterium alimapuense</name>
    <dbReference type="NCBI Taxonomy" id="1576874"/>
    <lineage>
        <taxon>Bacteria</taxon>
        <taxon>Bacillati</taxon>
        <taxon>Actinomycetota</taxon>
        <taxon>Actinomycetes</taxon>
        <taxon>Mycobacteriales</taxon>
        <taxon>Corynebacteriaceae</taxon>
        <taxon>Corynebacterium</taxon>
    </lineage>
</organism>
<feature type="transmembrane region" description="Helical" evidence="1">
    <location>
        <begin position="51"/>
        <end position="73"/>
    </location>
</feature>
<evidence type="ECO:0000313" key="2">
    <source>
        <dbReference type="EMBL" id="RNE49966.1"/>
    </source>
</evidence>
<dbReference type="GO" id="GO:0005886">
    <property type="term" value="C:plasma membrane"/>
    <property type="evidence" value="ECO:0007669"/>
    <property type="project" value="UniProtKB-SubCell"/>
</dbReference>
<evidence type="ECO:0000313" key="3">
    <source>
        <dbReference type="Proteomes" id="UP000266975"/>
    </source>
</evidence>
<protein>
    <submittedName>
        <fullName evidence="2">Uncharacterized protein</fullName>
    </submittedName>
</protein>
<reference evidence="2 3" key="1">
    <citation type="submission" date="2018-02" db="EMBL/GenBank/DDBJ databases">
        <title>Corynebacterium alimpuense sp. nov., a marine obligate actinomycete isolated from sediments of Valparaiso bay, Chile.</title>
        <authorList>
            <person name="Claverias F."/>
            <person name="Gonzales-Siles L."/>
            <person name="Salva-Serra F."/>
            <person name="Inganaes E."/>
            <person name="Molin K."/>
            <person name="Cumsille A."/>
            <person name="Undabarrena A."/>
            <person name="Couve E."/>
            <person name="Moore E.R.B."/>
            <person name="Gomila M."/>
            <person name="Camara B."/>
        </authorList>
    </citation>
    <scope>NUCLEOTIDE SEQUENCE [LARGE SCALE GENOMIC DNA]</scope>
    <source>
        <strain evidence="2 3">CCUG 69366</strain>
    </source>
</reference>
<proteinExistence type="predicted"/>
<keyword evidence="1" id="KW-0472">Membrane</keyword>
<sequence length="82" mass="9311">MAPVLLSAKNDVTISWAADIAWLIIPLIYLGLVLFVVLFENRSRGITSALLWGFVVLFFPIVGLLIWGIYVLFQRRKTMKSD</sequence>